<feature type="domain" description="PH" evidence="2">
    <location>
        <begin position="150"/>
        <end position="272"/>
    </location>
</feature>
<dbReference type="Pfam" id="PF00169">
    <property type="entry name" value="PH"/>
    <property type="match status" value="1"/>
</dbReference>
<feature type="compositionally biased region" description="Polar residues" evidence="1">
    <location>
        <begin position="292"/>
        <end position="302"/>
    </location>
</feature>
<dbReference type="InterPro" id="IPR036390">
    <property type="entry name" value="WH_DNA-bd_sf"/>
</dbReference>
<reference evidence="4 5" key="1">
    <citation type="journal article" date="2021" name="Elife">
        <title>Chloroplast acquisition without the gene transfer in kleptoplastic sea slugs, Plakobranchus ocellatus.</title>
        <authorList>
            <person name="Maeda T."/>
            <person name="Takahashi S."/>
            <person name="Yoshida T."/>
            <person name="Shimamura S."/>
            <person name="Takaki Y."/>
            <person name="Nagai Y."/>
            <person name="Toyoda A."/>
            <person name="Suzuki Y."/>
            <person name="Arimoto A."/>
            <person name="Ishii H."/>
            <person name="Satoh N."/>
            <person name="Nishiyama T."/>
            <person name="Hasebe M."/>
            <person name="Maruyama T."/>
            <person name="Minagawa J."/>
            <person name="Obokata J."/>
            <person name="Shigenobu S."/>
        </authorList>
    </citation>
    <scope>NUCLEOTIDE SEQUENCE [LARGE SCALE GENOMIC DNA]</scope>
</reference>
<evidence type="ECO:0000259" key="3">
    <source>
        <dbReference type="PROSITE" id="PS50186"/>
    </source>
</evidence>
<sequence length="302" mass="33696">MGKSIFYMLEDLRIATDGPMCWEQLYAVSAHHKRLFMTKCHSKISALMPMSGADIVDWLLRWSLVRNRGNGASMGQALLKLGHLQEVDLRDGTSGFSPKFSDNDKLYRFTSINLGAKRNSFYDSGDSDSSSSDDDDDDTDTLEQQMKKGKTLKEGFLAKKRSLRKGWKVLKVIVRDSPPTMQYFRAKYAATTDDKYPCKLIKLDKCKVMEIIKPPSSKGASNSSTSAAPDLQDAPPRYRLVVRRQKRRAISFQMKDEQEKVEWLSAMGEVCGKVTPAQPLSESMSAGERESSGGSQPGASPN</sequence>
<accession>A0AAV4JZG3</accession>
<dbReference type="PROSITE" id="PS50186">
    <property type="entry name" value="DEP"/>
    <property type="match status" value="1"/>
</dbReference>
<dbReference type="AlphaFoldDB" id="A0AAV4JZG3"/>
<name>A0AAV4JZG3_9GAST</name>
<dbReference type="Proteomes" id="UP000762676">
    <property type="component" value="Unassembled WGS sequence"/>
</dbReference>
<feature type="domain" description="DEP" evidence="3">
    <location>
        <begin position="50"/>
        <end position="111"/>
    </location>
</feature>
<gene>
    <name evidence="4" type="ORF">ElyMa_005265800</name>
</gene>
<dbReference type="InterPro" id="IPR000591">
    <property type="entry name" value="DEP_dom"/>
</dbReference>
<organism evidence="4 5">
    <name type="scientific">Elysia marginata</name>
    <dbReference type="NCBI Taxonomy" id="1093978"/>
    <lineage>
        <taxon>Eukaryota</taxon>
        <taxon>Metazoa</taxon>
        <taxon>Spiralia</taxon>
        <taxon>Lophotrochozoa</taxon>
        <taxon>Mollusca</taxon>
        <taxon>Gastropoda</taxon>
        <taxon>Heterobranchia</taxon>
        <taxon>Euthyneura</taxon>
        <taxon>Panpulmonata</taxon>
        <taxon>Sacoglossa</taxon>
        <taxon>Placobranchoidea</taxon>
        <taxon>Plakobranchidae</taxon>
        <taxon>Elysia</taxon>
    </lineage>
</organism>
<evidence type="ECO:0000313" key="4">
    <source>
        <dbReference type="EMBL" id="GFS27403.1"/>
    </source>
</evidence>
<dbReference type="SUPFAM" id="SSF50729">
    <property type="entry name" value="PH domain-like"/>
    <property type="match status" value="1"/>
</dbReference>
<dbReference type="GO" id="GO:0035556">
    <property type="term" value="P:intracellular signal transduction"/>
    <property type="evidence" value="ECO:0007669"/>
    <property type="project" value="InterPro"/>
</dbReference>
<feature type="region of interest" description="Disordered" evidence="1">
    <location>
        <begin position="122"/>
        <end position="141"/>
    </location>
</feature>
<dbReference type="InterPro" id="IPR036388">
    <property type="entry name" value="WH-like_DNA-bd_sf"/>
</dbReference>
<evidence type="ECO:0000313" key="5">
    <source>
        <dbReference type="Proteomes" id="UP000762676"/>
    </source>
</evidence>
<feature type="region of interest" description="Disordered" evidence="1">
    <location>
        <begin position="214"/>
        <end position="235"/>
    </location>
</feature>
<comment type="caution">
    <text evidence="4">The sequence shown here is derived from an EMBL/GenBank/DDBJ whole genome shotgun (WGS) entry which is preliminary data.</text>
</comment>
<dbReference type="EMBL" id="BMAT01010512">
    <property type="protein sequence ID" value="GFS27403.1"/>
    <property type="molecule type" value="Genomic_DNA"/>
</dbReference>
<feature type="region of interest" description="Disordered" evidence="1">
    <location>
        <begin position="274"/>
        <end position="302"/>
    </location>
</feature>
<dbReference type="SMART" id="SM00233">
    <property type="entry name" value="PH"/>
    <property type="match status" value="1"/>
</dbReference>
<feature type="compositionally biased region" description="Acidic residues" evidence="1">
    <location>
        <begin position="131"/>
        <end position="141"/>
    </location>
</feature>
<dbReference type="Gene3D" id="2.30.29.30">
    <property type="entry name" value="Pleckstrin-homology domain (PH domain)/Phosphotyrosine-binding domain (PTB)"/>
    <property type="match status" value="1"/>
</dbReference>
<protein>
    <submittedName>
        <fullName evidence="4">Pleckstrin</fullName>
    </submittedName>
</protein>
<evidence type="ECO:0000256" key="1">
    <source>
        <dbReference type="SAM" id="MobiDB-lite"/>
    </source>
</evidence>
<proteinExistence type="predicted"/>
<keyword evidence="5" id="KW-1185">Reference proteome</keyword>
<feature type="compositionally biased region" description="Low complexity" evidence="1">
    <location>
        <begin position="216"/>
        <end position="228"/>
    </location>
</feature>
<evidence type="ECO:0000259" key="2">
    <source>
        <dbReference type="PROSITE" id="PS50003"/>
    </source>
</evidence>
<dbReference type="PROSITE" id="PS50003">
    <property type="entry name" value="PH_DOMAIN"/>
    <property type="match status" value="1"/>
</dbReference>
<dbReference type="InterPro" id="IPR011993">
    <property type="entry name" value="PH-like_dom_sf"/>
</dbReference>
<dbReference type="SUPFAM" id="SSF46785">
    <property type="entry name" value="Winged helix' DNA-binding domain"/>
    <property type="match status" value="1"/>
</dbReference>
<dbReference type="InterPro" id="IPR001849">
    <property type="entry name" value="PH_domain"/>
</dbReference>
<dbReference type="Gene3D" id="1.10.10.10">
    <property type="entry name" value="Winged helix-like DNA-binding domain superfamily/Winged helix DNA-binding domain"/>
    <property type="match status" value="1"/>
</dbReference>